<dbReference type="InterPro" id="IPR011006">
    <property type="entry name" value="CheY-like_superfamily"/>
</dbReference>
<protein>
    <recommendedName>
        <fullName evidence="2">Response regulatory domain-containing protein</fullName>
    </recommendedName>
</protein>
<dbReference type="EMBL" id="UINC01011216">
    <property type="protein sequence ID" value="SVA49601.1"/>
    <property type="molecule type" value="Genomic_DNA"/>
</dbReference>
<gene>
    <name evidence="3" type="ORF">METZ01_LOCUS102455</name>
</gene>
<evidence type="ECO:0000313" key="3">
    <source>
        <dbReference type="EMBL" id="SVA49601.1"/>
    </source>
</evidence>
<dbReference type="InterPro" id="IPR001789">
    <property type="entry name" value="Sig_transdc_resp-reg_receiver"/>
</dbReference>
<evidence type="ECO:0000259" key="2">
    <source>
        <dbReference type="PROSITE" id="PS50110"/>
    </source>
</evidence>
<dbReference type="PROSITE" id="PS50110">
    <property type="entry name" value="RESPONSE_REGULATORY"/>
    <property type="match status" value="1"/>
</dbReference>
<keyword evidence="1" id="KW-0597">Phosphoprotein</keyword>
<dbReference type="SUPFAM" id="SSF52172">
    <property type="entry name" value="CheY-like"/>
    <property type="match status" value="1"/>
</dbReference>
<dbReference type="PANTHER" id="PTHR44591:SF3">
    <property type="entry name" value="RESPONSE REGULATORY DOMAIN-CONTAINING PROTEIN"/>
    <property type="match status" value="1"/>
</dbReference>
<organism evidence="3">
    <name type="scientific">marine metagenome</name>
    <dbReference type="NCBI Taxonomy" id="408172"/>
    <lineage>
        <taxon>unclassified sequences</taxon>
        <taxon>metagenomes</taxon>
        <taxon>ecological metagenomes</taxon>
    </lineage>
</organism>
<name>A0A381WBC9_9ZZZZ</name>
<dbReference type="Gene3D" id="3.40.50.2300">
    <property type="match status" value="1"/>
</dbReference>
<accession>A0A381WBC9</accession>
<dbReference type="CDD" id="cd00156">
    <property type="entry name" value="REC"/>
    <property type="match status" value="1"/>
</dbReference>
<dbReference type="SMART" id="SM00448">
    <property type="entry name" value="REC"/>
    <property type="match status" value="1"/>
</dbReference>
<sequence length="120" mass="13324">MKILGIDDNTDITELLDTVLNGSGHEYTFVNDGKSGVKKIKENQYDLVLLDLAMPGFSGEDVLAELNKEELIKKQKIIIFSASSNSDSEMDELVSKRGAYTYVRKPVDVDKLLELISGIK</sequence>
<dbReference type="GO" id="GO:0000160">
    <property type="term" value="P:phosphorelay signal transduction system"/>
    <property type="evidence" value="ECO:0007669"/>
    <property type="project" value="InterPro"/>
</dbReference>
<dbReference type="Pfam" id="PF00072">
    <property type="entry name" value="Response_reg"/>
    <property type="match status" value="1"/>
</dbReference>
<dbReference type="InterPro" id="IPR050595">
    <property type="entry name" value="Bact_response_regulator"/>
</dbReference>
<reference evidence="3" key="1">
    <citation type="submission" date="2018-05" db="EMBL/GenBank/DDBJ databases">
        <authorList>
            <person name="Lanie J.A."/>
            <person name="Ng W.-L."/>
            <person name="Kazmierczak K.M."/>
            <person name="Andrzejewski T.M."/>
            <person name="Davidsen T.M."/>
            <person name="Wayne K.J."/>
            <person name="Tettelin H."/>
            <person name="Glass J.I."/>
            <person name="Rusch D."/>
            <person name="Podicherti R."/>
            <person name="Tsui H.-C.T."/>
            <person name="Winkler M.E."/>
        </authorList>
    </citation>
    <scope>NUCLEOTIDE SEQUENCE</scope>
</reference>
<dbReference type="AlphaFoldDB" id="A0A381WBC9"/>
<proteinExistence type="predicted"/>
<feature type="domain" description="Response regulatory" evidence="2">
    <location>
        <begin position="2"/>
        <end position="120"/>
    </location>
</feature>
<dbReference type="PANTHER" id="PTHR44591">
    <property type="entry name" value="STRESS RESPONSE REGULATOR PROTEIN 1"/>
    <property type="match status" value="1"/>
</dbReference>
<evidence type="ECO:0000256" key="1">
    <source>
        <dbReference type="ARBA" id="ARBA00022553"/>
    </source>
</evidence>